<dbReference type="Gene3D" id="3.10.350.10">
    <property type="entry name" value="LysM domain"/>
    <property type="match status" value="4"/>
</dbReference>
<organism evidence="2 3">
    <name type="scientific">Mesonia hippocampi</name>
    <dbReference type="NCBI Taxonomy" id="1628250"/>
    <lineage>
        <taxon>Bacteria</taxon>
        <taxon>Pseudomonadati</taxon>
        <taxon>Bacteroidota</taxon>
        <taxon>Flavobacteriia</taxon>
        <taxon>Flavobacteriales</taxon>
        <taxon>Flavobacteriaceae</taxon>
        <taxon>Mesonia</taxon>
    </lineage>
</organism>
<dbReference type="SUPFAM" id="SSF54106">
    <property type="entry name" value="LysM domain"/>
    <property type="match status" value="4"/>
</dbReference>
<comment type="caution">
    <text evidence="2">The sequence shown here is derived from an EMBL/GenBank/DDBJ whole genome shotgun (WGS) entry which is preliminary data.</text>
</comment>
<keyword evidence="3" id="KW-1185">Reference proteome</keyword>
<dbReference type="Proteomes" id="UP000553034">
    <property type="component" value="Unassembled WGS sequence"/>
</dbReference>
<evidence type="ECO:0000259" key="1">
    <source>
        <dbReference type="PROSITE" id="PS51782"/>
    </source>
</evidence>
<gene>
    <name evidence="2" type="ORF">GGR32_001413</name>
</gene>
<dbReference type="Pfam" id="PF01476">
    <property type="entry name" value="LysM"/>
    <property type="match status" value="4"/>
</dbReference>
<dbReference type="PROSITE" id="PS51782">
    <property type="entry name" value="LYSM"/>
    <property type="match status" value="3"/>
</dbReference>
<feature type="domain" description="LysM" evidence="1">
    <location>
        <begin position="25"/>
        <end position="69"/>
    </location>
</feature>
<dbReference type="SMART" id="SM00257">
    <property type="entry name" value="LysM"/>
    <property type="match status" value="4"/>
</dbReference>
<dbReference type="GO" id="GO:0008932">
    <property type="term" value="F:lytic endotransglycosylase activity"/>
    <property type="evidence" value="ECO:0007669"/>
    <property type="project" value="TreeGrafter"/>
</dbReference>
<dbReference type="PANTHER" id="PTHR33734:SF22">
    <property type="entry name" value="MEMBRANE-BOUND LYTIC MUREIN TRANSGLYCOSYLASE D"/>
    <property type="match status" value="1"/>
</dbReference>
<accession>A0A840EW98</accession>
<sequence length="648" mass="74305">MKYLLIVVTILFLRIDNSFSQQEYVTHIVKDGERIESIAKKYKTTPKAILKLNPDIEGRRTLEHAVLVIPVNSALSVEENSRETKQEELAQKITFKEHKVKRKETLYGIARNYDIPVDDIRKYNPYLYDNMLGVGDVIRIPQYPKEEKIIDVNQSLKNSTFKNLQHIILPRETKFGIAKKYGMTVEELEKLNPHITALQPGQVVRVTNPYAIEKIDEKVEETGFISYSVAPKDTYYSLTRKYNTTREELEKYNPLLVREGLEYGMVLSIPKETPEVVVEASEENSGVVDMASYLKYREAQKVAVLLPFNLDDFRGGSKSDQLKRNKVTQISLDFYSGVRMALDSLQKLGISTQVDFYDTKQSKTAVRNLLKSTDFSQYKTIIGPLLKDNINEVVTELSAEGIPVVSPLTDAYIPGGNVFQTRPSQQKLTQKLIQYIDRNKEGKNIIIFTDSKKVALKDTYQQVFPYAKVVTRAKKEYYQLSDIQKHLSTTQENWVILEADEMAVVSNGVSYLNTLANRNKNYKIRLLTSEKSNPFEDEVSNEYLSNLKFTYTTIAGVAETIPNNFTKTYKEKYEITPTKFAIRGFDITFDIILRLAAKGNLYDSLELTGVTRYIENKFDYTQNSSGGFSNQAVYLIEYQEDLTLKEIE</sequence>
<reference evidence="2 3" key="1">
    <citation type="submission" date="2020-08" db="EMBL/GenBank/DDBJ databases">
        <title>Genomic Encyclopedia of Type Strains, Phase IV (KMG-IV): sequencing the most valuable type-strain genomes for metagenomic binning, comparative biology and taxonomic classification.</title>
        <authorList>
            <person name="Goeker M."/>
        </authorList>
    </citation>
    <scope>NUCLEOTIDE SEQUENCE [LARGE SCALE GENOMIC DNA]</scope>
    <source>
        <strain evidence="2 3">DSM 29568</strain>
    </source>
</reference>
<dbReference type="EMBL" id="JACIFO010000005">
    <property type="protein sequence ID" value="MBB4119117.1"/>
    <property type="molecule type" value="Genomic_DNA"/>
</dbReference>
<evidence type="ECO:0000313" key="2">
    <source>
        <dbReference type="EMBL" id="MBB4119117.1"/>
    </source>
</evidence>
<dbReference type="InterPro" id="IPR028082">
    <property type="entry name" value="Peripla_BP_I"/>
</dbReference>
<dbReference type="PANTHER" id="PTHR33734">
    <property type="entry name" value="LYSM DOMAIN-CONTAINING GPI-ANCHORED PROTEIN 2"/>
    <property type="match status" value="1"/>
</dbReference>
<feature type="domain" description="LysM" evidence="1">
    <location>
        <begin position="225"/>
        <end position="269"/>
    </location>
</feature>
<feature type="domain" description="LysM" evidence="1">
    <location>
        <begin position="96"/>
        <end position="140"/>
    </location>
</feature>
<dbReference type="InterPro" id="IPR036779">
    <property type="entry name" value="LysM_dom_sf"/>
</dbReference>
<dbReference type="AlphaFoldDB" id="A0A840EW98"/>
<dbReference type="Gene3D" id="3.40.50.2300">
    <property type="match status" value="2"/>
</dbReference>
<dbReference type="CDD" id="cd06268">
    <property type="entry name" value="PBP1_ABC_transporter_LIVBP-like"/>
    <property type="match status" value="1"/>
</dbReference>
<proteinExistence type="predicted"/>
<dbReference type="CDD" id="cd00118">
    <property type="entry name" value="LysM"/>
    <property type="match status" value="4"/>
</dbReference>
<name>A0A840EW98_9FLAO</name>
<dbReference type="RefSeq" id="WP_183477473.1">
    <property type="nucleotide sequence ID" value="NZ_JACIFO010000005.1"/>
</dbReference>
<dbReference type="SUPFAM" id="SSF53822">
    <property type="entry name" value="Periplasmic binding protein-like I"/>
    <property type="match status" value="1"/>
</dbReference>
<dbReference type="InterPro" id="IPR018392">
    <property type="entry name" value="LysM"/>
</dbReference>
<protein>
    <submittedName>
        <fullName evidence="2">LysM repeat protein</fullName>
    </submittedName>
</protein>
<evidence type="ECO:0000313" key="3">
    <source>
        <dbReference type="Proteomes" id="UP000553034"/>
    </source>
</evidence>